<feature type="compositionally biased region" description="Polar residues" evidence="1">
    <location>
        <begin position="416"/>
        <end position="426"/>
    </location>
</feature>
<dbReference type="EMBL" id="JARBHB010000015">
    <property type="protein sequence ID" value="KAJ8867901.1"/>
    <property type="molecule type" value="Genomic_DNA"/>
</dbReference>
<feature type="region of interest" description="Disordered" evidence="1">
    <location>
        <begin position="1061"/>
        <end position="1080"/>
    </location>
</feature>
<keyword evidence="3" id="KW-1185">Reference proteome</keyword>
<organism evidence="2 3">
    <name type="scientific">Dryococelus australis</name>
    <dbReference type="NCBI Taxonomy" id="614101"/>
    <lineage>
        <taxon>Eukaryota</taxon>
        <taxon>Metazoa</taxon>
        <taxon>Ecdysozoa</taxon>
        <taxon>Arthropoda</taxon>
        <taxon>Hexapoda</taxon>
        <taxon>Insecta</taxon>
        <taxon>Pterygota</taxon>
        <taxon>Neoptera</taxon>
        <taxon>Polyneoptera</taxon>
        <taxon>Phasmatodea</taxon>
        <taxon>Verophasmatodea</taxon>
        <taxon>Anareolatae</taxon>
        <taxon>Phasmatidae</taxon>
        <taxon>Eurycanthinae</taxon>
        <taxon>Dryococelus</taxon>
    </lineage>
</organism>
<comment type="caution">
    <text evidence="2">The sequence shown here is derived from an EMBL/GenBank/DDBJ whole genome shotgun (WGS) entry which is preliminary data.</text>
</comment>
<dbReference type="Gene3D" id="3.30.420.10">
    <property type="entry name" value="Ribonuclease H-like superfamily/Ribonuclease H"/>
    <property type="match status" value="1"/>
</dbReference>
<gene>
    <name evidence="2" type="ORF">PR048_031709</name>
</gene>
<feature type="compositionally biased region" description="Basic and acidic residues" evidence="1">
    <location>
        <begin position="1029"/>
        <end position="1044"/>
    </location>
</feature>
<dbReference type="PANTHER" id="PTHR47326:SF1">
    <property type="entry name" value="HTH PSQ-TYPE DOMAIN-CONTAINING PROTEIN"/>
    <property type="match status" value="1"/>
</dbReference>
<evidence type="ECO:0000256" key="1">
    <source>
        <dbReference type="SAM" id="MobiDB-lite"/>
    </source>
</evidence>
<feature type="region of interest" description="Disordered" evidence="1">
    <location>
        <begin position="409"/>
        <end position="452"/>
    </location>
</feature>
<feature type="compositionally biased region" description="Basic and acidic residues" evidence="1">
    <location>
        <begin position="428"/>
        <end position="450"/>
    </location>
</feature>
<feature type="region of interest" description="Disordered" evidence="1">
    <location>
        <begin position="1021"/>
        <end position="1044"/>
    </location>
</feature>
<evidence type="ECO:0000313" key="3">
    <source>
        <dbReference type="Proteomes" id="UP001159363"/>
    </source>
</evidence>
<proteinExistence type="predicted"/>
<name>A0ABQ9GA34_9NEOP</name>
<sequence length="1080" mass="121407">MRARGRLEQKASPGESKLGAGRRRYVYAGTDPKITDGKSPRLFGQASAIVQLGFCIARLRRLDKVLAYTDDSSNCFARYDANGTCIPQTCVLNKPFVSRRVQTQVSRKWENVSPSITYRPRSVFTSSSPPPPANLNLKTYTKSPLAPSRQHYPISVYVGDSTRQPFGSIAQLSSVAVFAIGEAKWLICVARQCDYVSFRLVSTQRTLVWKITPGRRDKRIEFVHWTIQVFRLKTVLFLSEIWVEQLFMHNSPHIHVSSAGHMRHLAGAEVKWNRPSVLPCVCICASLLLFDGLQLPTRRMNSNFELSMSSLLRAAQISSLTLTLNTPTPPPGDVHLKHSFSCINYFLEISHGNDLAEQNPRFDNPSFIQIRKETSTCPKDLQEVTCNRVSNSRSIWLSKVKWMFAIKDQTPPKGSASETNYPQLSQKKIKESEGKTKGLGKREKGKDRGKATTAVKEGIDKMADIHFVYGAAQYYNRAAARMHMEMCPNDLRHVIQRSQPLMGNFVNRGHLDYRALRNRAYLSQLRTCYRCTGLMLAVQLSYTTKQSVPVPTPYMLQMYRPNAGCPRSIRRPHFDEEVLRRFLSAVVLTTVELHFPSAVLCTNEERFTRECVLKSRNHHVWTEANTHAPFIRNYQELFDLKVWCGIIGDSLIGPYMLPSRFFHSCWKTFHLGFDNNFGAHVQEYVDTTFPGEWIGRGGPRLWPARSPDLTPLDFYLWSAVKCLAEARSPQAYLEDLVAIIHAAADIIRTTPGVLGRGLQSLSPPTNENRVRVHGGVASGFSHVGIMPNDAAGRRVFLGISRFPSPLHSGAPPLSPPFSLICSLSLKTSMLGAAKFSLRFPSMTSPFLVTSLKLADVWREVYIFLSHVRCQSHVLWFSRERTSDRSNIGGKGRKNHESLVQVGLPGTLTSSTLRTGKNRQEHLLSVSVDRVKLCDIYEKSVIEENVEWCSRFVPTFPRCGRSWVRILVLGLAPARAARRGAGRPQPAGPLFVITDLGRIEHEVRGVVYKLWALEALGAISPAGAGGAARETPRREDRSPRSAIDARRVSVVERSVLLRRDLGRGHSNRDMKSDSEFVKHLS</sequence>
<dbReference type="PANTHER" id="PTHR47326">
    <property type="entry name" value="TRANSPOSABLE ELEMENT TC3 TRANSPOSASE-LIKE PROTEIN"/>
    <property type="match status" value="1"/>
</dbReference>
<dbReference type="InterPro" id="IPR036397">
    <property type="entry name" value="RNaseH_sf"/>
</dbReference>
<protein>
    <submittedName>
        <fullName evidence="2">Uncharacterized protein</fullName>
    </submittedName>
</protein>
<reference evidence="2 3" key="1">
    <citation type="submission" date="2023-02" db="EMBL/GenBank/DDBJ databases">
        <title>LHISI_Scaffold_Assembly.</title>
        <authorList>
            <person name="Stuart O.P."/>
            <person name="Cleave R."/>
            <person name="Magrath M.J.L."/>
            <person name="Mikheyev A.S."/>
        </authorList>
    </citation>
    <scope>NUCLEOTIDE SEQUENCE [LARGE SCALE GENOMIC DNA]</scope>
    <source>
        <strain evidence="2">Daus_M_001</strain>
        <tissue evidence="2">Leg muscle</tissue>
    </source>
</reference>
<accession>A0ABQ9GA34</accession>
<dbReference type="Proteomes" id="UP001159363">
    <property type="component" value="Chromosome 14"/>
</dbReference>
<evidence type="ECO:0000313" key="2">
    <source>
        <dbReference type="EMBL" id="KAJ8867901.1"/>
    </source>
</evidence>